<evidence type="ECO:0000256" key="5">
    <source>
        <dbReference type="ARBA" id="ARBA00022833"/>
    </source>
</evidence>
<keyword evidence="4 8" id="KW-0863">Zinc-finger</keyword>
<evidence type="ECO:0000256" key="2">
    <source>
        <dbReference type="ARBA" id="ARBA00009647"/>
    </source>
</evidence>
<dbReference type="PROSITE" id="PS51133">
    <property type="entry name" value="ZF_TFIIS_2"/>
    <property type="match status" value="1"/>
</dbReference>
<dbReference type="SMART" id="SM00510">
    <property type="entry name" value="TFS2M"/>
    <property type="match status" value="1"/>
</dbReference>
<dbReference type="InterPro" id="IPR003618">
    <property type="entry name" value="TFIIS_cen_dom"/>
</dbReference>
<evidence type="ECO:0000256" key="11">
    <source>
        <dbReference type="SAM" id="MobiDB-lite"/>
    </source>
</evidence>
<keyword evidence="6 9" id="KW-0539">Nucleus</keyword>
<keyword evidence="10" id="KW-0238">DNA-binding</keyword>
<feature type="domain" description="TFIIS-type" evidence="12">
    <location>
        <begin position="221"/>
        <end position="261"/>
    </location>
</feature>
<evidence type="ECO:0000313" key="16">
    <source>
        <dbReference type="Proteomes" id="UP000694580"/>
    </source>
</evidence>
<evidence type="ECO:0000256" key="6">
    <source>
        <dbReference type="ARBA" id="ARBA00023242"/>
    </source>
</evidence>
<gene>
    <name evidence="15" type="primary">TCEA2</name>
</gene>
<protein>
    <recommendedName>
        <fullName evidence="10">Transcription elongation factor</fullName>
    </recommendedName>
</protein>
<feature type="compositionally biased region" description="Low complexity" evidence="11">
    <location>
        <begin position="65"/>
        <end position="79"/>
    </location>
</feature>
<dbReference type="AlphaFoldDB" id="A0AAY4ECL7"/>
<dbReference type="SUPFAM" id="SSF57783">
    <property type="entry name" value="Zinc beta-ribbon"/>
    <property type="match status" value="1"/>
</dbReference>
<dbReference type="Pfam" id="PF08711">
    <property type="entry name" value="Med26"/>
    <property type="match status" value="1"/>
</dbReference>
<dbReference type="InterPro" id="IPR035100">
    <property type="entry name" value="TF_IIS-typ"/>
</dbReference>
<dbReference type="GO" id="GO:0005634">
    <property type="term" value="C:nucleus"/>
    <property type="evidence" value="ECO:0007669"/>
    <property type="project" value="UniProtKB-SubCell"/>
</dbReference>
<feature type="region of interest" description="Disordered" evidence="11">
    <location>
        <begin position="1"/>
        <end position="38"/>
    </location>
</feature>
<comment type="function">
    <text evidence="7">Necessary for efficient RNA polymerase II transcription elongation past template-encoded arresting sites. The arresting sites in DNA have the property of trapping a certain fraction of elongating RNA polymerases that pass through, resulting in locked ternary complexes. Cleavage of the nascent transcript by S-II allows the resumption of elongation from the new 3'-terminus.</text>
</comment>
<dbReference type="SMART" id="SM00440">
    <property type="entry name" value="ZnF_C2C2"/>
    <property type="match status" value="1"/>
</dbReference>
<dbReference type="PROSITE" id="PS51319">
    <property type="entry name" value="TFIIS_N"/>
    <property type="match status" value="1"/>
</dbReference>
<feature type="domain" description="TFIIS central" evidence="14">
    <location>
        <begin position="112"/>
        <end position="218"/>
    </location>
</feature>
<sequence>DDKMEQEVKRMAKKLDAMVKKKSTVRQQSLKQSSDEEVQSLAKSLIKTWKKLLDDSKEDEKKDGSPLILPSSSSSSSPPQTHLDAPDLAPKAHKSTPKITTFPPVPVTSDSVRTKCKELLESALQTGDDYKTIGADCACLAFKSADLKYKTRLRSRISNLKDQKNPELRRGVLSGAITPERIAKMSAEEMASDELKGIRQALTKESIREHQLSKVGGTETDMFVCGKCKGKNCTYNQVQTRSADEPMTTFVVCNGCGNRWKVCILPHLVKYFWGKKKKKIMNTDLASCSSVRMQNLNSTQMPQEKLDLHFCLYILF</sequence>
<comment type="subcellular location">
    <subcellularLocation>
        <location evidence="1 9 10">Nucleus</location>
    </subcellularLocation>
</comment>
<proteinExistence type="inferred from homology"/>
<keyword evidence="16" id="KW-1185">Reference proteome</keyword>
<dbReference type="PROSITE" id="PS51321">
    <property type="entry name" value="TFIIS_CENTRAL"/>
    <property type="match status" value="1"/>
</dbReference>
<dbReference type="Gene3D" id="2.20.25.10">
    <property type="match status" value="1"/>
</dbReference>
<feature type="domain" description="TFIIS N-terminal" evidence="13">
    <location>
        <begin position="1"/>
        <end position="56"/>
    </location>
</feature>
<dbReference type="InterPro" id="IPR017923">
    <property type="entry name" value="TFIIS_N"/>
</dbReference>
<dbReference type="FunFam" id="2.20.25.10:FF:000001">
    <property type="entry name" value="Probable Transcription elongation factor S-II"/>
    <property type="match status" value="1"/>
</dbReference>
<keyword evidence="10" id="KW-0804">Transcription</keyword>
<dbReference type="InterPro" id="IPR036575">
    <property type="entry name" value="TFIIS_cen_dom_sf"/>
</dbReference>
<feature type="compositionally biased region" description="Basic and acidic residues" evidence="11">
    <location>
        <begin position="55"/>
        <end position="64"/>
    </location>
</feature>
<keyword evidence="3 10" id="KW-0479">Metal-binding</keyword>
<dbReference type="SUPFAM" id="SSF46942">
    <property type="entry name" value="Elongation factor TFIIS domain 2"/>
    <property type="match status" value="1"/>
</dbReference>
<dbReference type="Pfam" id="PF01096">
    <property type="entry name" value="Zn_ribbon_TFIIS"/>
    <property type="match status" value="1"/>
</dbReference>
<reference evidence="15" key="2">
    <citation type="submission" date="2025-08" db="UniProtKB">
        <authorList>
            <consortium name="Ensembl"/>
        </authorList>
    </citation>
    <scope>IDENTIFICATION</scope>
</reference>
<dbReference type="GeneTree" id="ENSGT00940000159974"/>
<dbReference type="GO" id="GO:0006368">
    <property type="term" value="P:transcription elongation by RNA polymerase II"/>
    <property type="evidence" value="ECO:0007669"/>
    <property type="project" value="InterPro"/>
</dbReference>
<dbReference type="Ensembl" id="ENSDCDT00010065966.1">
    <property type="protein sequence ID" value="ENSDCDP00010055367.1"/>
    <property type="gene ID" value="ENSDCDG00010031767.1"/>
</dbReference>
<dbReference type="PROSITE" id="PS00466">
    <property type="entry name" value="ZF_TFIIS_1"/>
    <property type="match status" value="1"/>
</dbReference>
<dbReference type="InterPro" id="IPR006289">
    <property type="entry name" value="TFSII"/>
</dbReference>
<dbReference type="Pfam" id="PF07500">
    <property type="entry name" value="TFIIS_M"/>
    <property type="match status" value="1"/>
</dbReference>
<evidence type="ECO:0000256" key="9">
    <source>
        <dbReference type="PROSITE-ProRule" id="PRU00649"/>
    </source>
</evidence>
<evidence type="ECO:0000256" key="7">
    <source>
        <dbReference type="ARBA" id="ARBA00025408"/>
    </source>
</evidence>
<dbReference type="Proteomes" id="UP000694580">
    <property type="component" value="Chromosome 10"/>
</dbReference>
<evidence type="ECO:0000256" key="3">
    <source>
        <dbReference type="ARBA" id="ARBA00022723"/>
    </source>
</evidence>
<dbReference type="PIRSF" id="PIRSF006704">
    <property type="entry name" value="TF_IIS"/>
    <property type="match status" value="1"/>
</dbReference>
<dbReference type="GO" id="GO:0008270">
    <property type="term" value="F:zinc ion binding"/>
    <property type="evidence" value="ECO:0007669"/>
    <property type="project" value="UniProtKB-UniRule"/>
</dbReference>
<feature type="compositionally biased region" description="Basic and acidic residues" evidence="11">
    <location>
        <begin position="1"/>
        <end position="19"/>
    </location>
</feature>
<dbReference type="Gene3D" id="1.20.930.10">
    <property type="entry name" value="Conserved domain common to transcription factors TFIIS, elongin A, CRSP70"/>
    <property type="match status" value="1"/>
</dbReference>
<keyword evidence="5 10" id="KW-0862">Zinc</keyword>
<dbReference type="GO" id="GO:0003677">
    <property type="term" value="F:DNA binding"/>
    <property type="evidence" value="ECO:0007669"/>
    <property type="project" value="UniProtKB-KW"/>
</dbReference>
<keyword evidence="10" id="KW-0805">Transcription regulation</keyword>
<name>A0AAY4ECL7_9TELE</name>
<evidence type="ECO:0000313" key="15">
    <source>
        <dbReference type="Ensembl" id="ENSDCDP00010055367.1"/>
    </source>
</evidence>
<dbReference type="PANTHER" id="PTHR11477">
    <property type="entry name" value="TRANSCRIPTION FACTOR S-II ZINC FINGER DOMAIN-CONTAINING PROTEIN"/>
    <property type="match status" value="1"/>
</dbReference>
<feature type="region of interest" description="Disordered" evidence="11">
    <location>
        <begin position="55"/>
        <end position="106"/>
    </location>
</feature>
<dbReference type="PANTHER" id="PTHR11477:SF3">
    <property type="entry name" value="TRANSCRIPTION ELONGATION FACTOR A PROTEIN 2"/>
    <property type="match status" value="1"/>
</dbReference>
<comment type="similarity">
    <text evidence="2 10">Belongs to the TFS-II family.</text>
</comment>
<dbReference type="Gene3D" id="1.10.472.30">
    <property type="entry name" value="Transcription elongation factor S-II, central domain"/>
    <property type="match status" value="1"/>
</dbReference>
<evidence type="ECO:0000256" key="8">
    <source>
        <dbReference type="PROSITE-ProRule" id="PRU00472"/>
    </source>
</evidence>
<dbReference type="NCBIfam" id="TIGR01385">
    <property type="entry name" value="TFSII"/>
    <property type="match status" value="1"/>
</dbReference>
<evidence type="ECO:0000256" key="10">
    <source>
        <dbReference type="RuleBase" id="RU368078"/>
    </source>
</evidence>
<evidence type="ECO:0000259" key="14">
    <source>
        <dbReference type="PROSITE" id="PS51321"/>
    </source>
</evidence>
<reference evidence="15" key="3">
    <citation type="submission" date="2025-09" db="UniProtKB">
        <authorList>
            <consortium name="Ensembl"/>
        </authorList>
    </citation>
    <scope>IDENTIFICATION</scope>
</reference>
<evidence type="ECO:0000259" key="12">
    <source>
        <dbReference type="PROSITE" id="PS51133"/>
    </source>
</evidence>
<organism evidence="15 16">
    <name type="scientific">Denticeps clupeoides</name>
    <name type="common">denticle herring</name>
    <dbReference type="NCBI Taxonomy" id="299321"/>
    <lineage>
        <taxon>Eukaryota</taxon>
        <taxon>Metazoa</taxon>
        <taxon>Chordata</taxon>
        <taxon>Craniata</taxon>
        <taxon>Vertebrata</taxon>
        <taxon>Euteleostomi</taxon>
        <taxon>Actinopterygii</taxon>
        <taxon>Neopterygii</taxon>
        <taxon>Teleostei</taxon>
        <taxon>Clupei</taxon>
        <taxon>Clupeiformes</taxon>
        <taxon>Denticipitoidei</taxon>
        <taxon>Denticipitidae</taxon>
        <taxon>Denticeps</taxon>
    </lineage>
</organism>
<dbReference type="InterPro" id="IPR035441">
    <property type="entry name" value="TFIIS/LEDGF_dom_sf"/>
</dbReference>
<accession>A0AAY4ECL7</accession>
<evidence type="ECO:0000256" key="4">
    <source>
        <dbReference type="ARBA" id="ARBA00022771"/>
    </source>
</evidence>
<dbReference type="InterPro" id="IPR001222">
    <property type="entry name" value="Znf_TFIIS"/>
</dbReference>
<reference evidence="15 16" key="1">
    <citation type="submission" date="2020-06" db="EMBL/GenBank/DDBJ databases">
        <authorList>
            <consortium name="Wellcome Sanger Institute Data Sharing"/>
        </authorList>
    </citation>
    <scope>NUCLEOTIDE SEQUENCE [LARGE SCALE GENOMIC DNA]</scope>
</reference>
<evidence type="ECO:0000256" key="1">
    <source>
        <dbReference type="ARBA" id="ARBA00004123"/>
    </source>
</evidence>
<dbReference type="SUPFAM" id="SSF47676">
    <property type="entry name" value="Conserved domain common to transcription factors TFIIS, elongin A, CRSP70"/>
    <property type="match status" value="1"/>
</dbReference>
<dbReference type="CDD" id="cd13749">
    <property type="entry name" value="Zn-ribbon_TFIIS"/>
    <property type="match status" value="1"/>
</dbReference>
<evidence type="ECO:0000259" key="13">
    <source>
        <dbReference type="PROSITE" id="PS51319"/>
    </source>
</evidence>